<evidence type="ECO:0000256" key="1">
    <source>
        <dbReference type="SAM" id="SignalP"/>
    </source>
</evidence>
<feature type="signal peptide" evidence="1">
    <location>
        <begin position="1"/>
        <end position="22"/>
    </location>
</feature>
<feature type="chain" id="PRO_5013601634" evidence="1">
    <location>
        <begin position="23"/>
        <end position="287"/>
    </location>
</feature>
<dbReference type="RefSeq" id="WP_098062704.1">
    <property type="nucleotide sequence ID" value="NZ_PDEP01000010.1"/>
</dbReference>
<evidence type="ECO:0000313" key="3">
    <source>
        <dbReference type="Proteomes" id="UP000221024"/>
    </source>
</evidence>
<dbReference type="PROSITE" id="PS51257">
    <property type="entry name" value="PROKAR_LIPOPROTEIN"/>
    <property type="match status" value="1"/>
</dbReference>
<evidence type="ECO:0000313" key="2">
    <source>
        <dbReference type="EMBL" id="PEN06015.1"/>
    </source>
</evidence>
<dbReference type="EMBL" id="PDEP01000010">
    <property type="protein sequence ID" value="PEN06015.1"/>
    <property type="molecule type" value="Genomic_DNA"/>
</dbReference>
<dbReference type="InterPro" id="IPR007325">
    <property type="entry name" value="KFase/CYL"/>
</dbReference>
<gene>
    <name evidence="2" type="ORF">CRI93_11070</name>
</gene>
<protein>
    <submittedName>
        <fullName evidence="2">Cyclase</fullName>
    </submittedName>
</protein>
<dbReference type="SUPFAM" id="SSF102198">
    <property type="entry name" value="Putative cyclase"/>
    <property type="match status" value="1"/>
</dbReference>
<dbReference type="Gene3D" id="3.50.30.50">
    <property type="entry name" value="Putative cyclase"/>
    <property type="match status" value="1"/>
</dbReference>
<keyword evidence="1" id="KW-0732">Signal</keyword>
<reference evidence="2 3" key="1">
    <citation type="submission" date="2017-10" db="EMBL/GenBank/DDBJ databases">
        <title>Draft genome of Longimonas halophila.</title>
        <authorList>
            <person name="Goh K.M."/>
            <person name="Shamsir M.S."/>
            <person name="Lim S.W."/>
        </authorList>
    </citation>
    <scope>NUCLEOTIDE SEQUENCE [LARGE SCALE GENOMIC DNA]</scope>
    <source>
        <strain evidence="2 3">KCTC 42399</strain>
    </source>
</reference>
<comment type="caution">
    <text evidence="2">The sequence shown here is derived from an EMBL/GenBank/DDBJ whole genome shotgun (WGS) entry which is preliminary data.</text>
</comment>
<sequence>MPRLLPSVVLASVLLITLTACKAPSPNADAPEASDSDTTAVAFPDGELVDLSHSFNAESIYWPTATQEFELTEEFVGETNGYFYSSYVFTGAEHGGTHMDAPFHFAESAEAAEEQFTVEEIPVDRLIGPAVVIDVREQATNDRLYQVQVADFEAWEAEHGRIPDGAMVLLNTGSAQFYPDREAYMGTDERGEEALPDLEFPGLHPNAAEWLVANRSIQAIGLDTPSIDYGPSEDFAAHRILFPENIAVFENLTNLNDLPATGAHLMALPMKIEGAGGAPLRAVAVLP</sequence>
<name>A0A2H3P5H3_9BACT</name>
<dbReference type="AlphaFoldDB" id="A0A2H3P5H3"/>
<accession>A0A2H3P5H3</accession>
<dbReference type="OrthoDB" id="9796085at2"/>
<dbReference type="PANTHER" id="PTHR31118:SF12">
    <property type="entry name" value="CYCLASE-LIKE PROTEIN 2"/>
    <property type="match status" value="1"/>
</dbReference>
<dbReference type="GO" id="GO:0019441">
    <property type="term" value="P:L-tryptophan catabolic process to kynurenine"/>
    <property type="evidence" value="ECO:0007669"/>
    <property type="project" value="InterPro"/>
</dbReference>
<dbReference type="Proteomes" id="UP000221024">
    <property type="component" value="Unassembled WGS sequence"/>
</dbReference>
<keyword evidence="3" id="KW-1185">Reference proteome</keyword>
<organism evidence="2 3">
    <name type="scientific">Longimonas halophila</name>
    <dbReference type="NCBI Taxonomy" id="1469170"/>
    <lineage>
        <taxon>Bacteria</taxon>
        <taxon>Pseudomonadati</taxon>
        <taxon>Rhodothermota</taxon>
        <taxon>Rhodothermia</taxon>
        <taxon>Rhodothermales</taxon>
        <taxon>Salisaetaceae</taxon>
        <taxon>Longimonas</taxon>
    </lineage>
</organism>
<dbReference type="GO" id="GO:0004061">
    <property type="term" value="F:arylformamidase activity"/>
    <property type="evidence" value="ECO:0007669"/>
    <property type="project" value="InterPro"/>
</dbReference>
<dbReference type="Pfam" id="PF04199">
    <property type="entry name" value="Cyclase"/>
    <property type="match status" value="1"/>
</dbReference>
<proteinExistence type="predicted"/>
<dbReference type="InterPro" id="IPR037175">
    <property type="entry name" value="KFase_sf"/>
</dbReference>
<dbReference type="PANTHER" id="PTHR31118">
    <property type="entry name" value="CYCLASE-LIKE PROTEIN 2"/>
    <property type="match status" value="1"/>
</dbReference>